<dbReference type="AlphaFoldDB" id="A0A919K6H1"/>
<dbReference type="EMBL" id="BOMV01000077">
    <property type="protein sequence ID" value="GIE99805.1"/>
    <property type="molecule type" value="Genomic_DNA"/>
</dbReference>
<protein>
    <submittedName>
        <fullName evidence="1">Uncharacterized protein</fullName>
    </submittedName>
</protein>
<name>A0A919K6H1_9ACTN</name>
<dbReference type="RefSeq" id="WP_203786815.1">
    <property type="nucleotide sequence ID" value="NZ_BOMV01000077.1"/>
</dbReference>
<evidence type="ECO:0000313" key="2">
    <source>
        <dbReference type="Proteomes" id="UP000636960"/>
    </source>
</evidence>
<sequence>MDALFEPLWERQRSDLEATIDVADRLHRVTANIDHGWWEDLADYRPTLEARAARALAPPLGRAAGYGAAAGTIVNEVYSLARCNAPELRRLSPARRRRWLLNQTLERAEQMIRGSKETAPAPRLWERR</sequence>
<reference evidence="1" key="1">
    <citation type="submission" date="2021-01" db="EMBL/GenBank/DDBJ databases">
        <title>Whole genome shotgun sequence of Actinoplanes rishiriensis NBRC 108556.</title>
        <authorList>
            <person name="Komaki H."/>
            <person name="Tamura T."/>
        </authorList>
    </citation>
    <scope>NUCLEOTIDE SEQUENCE</scope>
    <source>
        <strain evidence="1">NBRC 108556</strain>
    </source>
</reference>
<keyword evidence="2" id="KW-1185">Reference proteome</keyword>
<organism evidence="1 2">
    <name type="scientific">Paractinoplanes rishiriensis</name>
    <dbReference type="NCBI Taxonomy" id="1050105"/>
    <lineage>
        <taxon>Bacteria</taxon>
        <taxon>Bacillati</taxon>
        <taxon>Actinomycetota</taxon>
        <taxon>Actinomycetes</taxon>
        <taxon>Micromonosporales</taxon>
        <taxon>Micromonosporaceae</taxon>
        <taxon>Paractinoplanes</taxon>
    </lineage>
</organism>
<proteinExistence type="predicted"/>
<dbReference type="Proteomes" id="UP000636960">
    <property type="component" value="Unassembled WGS sequence"/>
</dbReference>
<gene>
    <name evidence="1" type="ORF">Ari01nite_72700</name>
</gene>
<comment type="caution">
    <text evidence="1">The sequence shown here is derived from an EMBL/GenBank/DDBJ whole genome shotgun (WGS) entry which is preliminary data.</text>
</comment>
<accession>A0A919K6H1</accession>
<evidence type="ECO:0000313" key="1">
    <source>
        <dbReference type="EMBL" id="GIE99805.1"/>
    </source>
</evidence>